<reference evidence="1 2" key="1">
    <citation type="submission" date="2014-12" db="EMBL/GenBank/DDBJ databases">
        <title>Complete genome sequence of Francisella guanzhouensis strain 08HL01032 isolated from air-conditioning system in China.</title>
        <authorList>
            <person name="Svensson D."/>
            <person name="Ohrman C."/>
            <person name="Backman S."/>
            <person name="Karlsson E."/>
            <person name="Nilsson E."/>
            <person name="Bystrom M."/>
            <person name="Larkeryd A."/>
            <person name="Stenberg P."/>
            <person name="Scholtz H.C."/>
            <person name="Forsman M."/>
            <person name="Sjodin A."/>
        </authorList>
    </citation>
    <scope>NUCLEOTIDE SEQUENCE [LARGE SCALE GENOMIC DNA]</scope>
    <source>
        <strain evidence="1 2">08HL01032</strain>
    </source>
</reference>
<dbReference type="STRING" id="594679.SD28_07275"/>
<keyword evidence="2" id="KW-1185">Reference proteome</keyword>
<dbReference type="AlphaFoldDB" id="A0A0A8EB87"/>
<dbReference type="KEGG" id="fgu:SD28_07275"/>
<accession>A0A0A8EB87</accession>
<proteinExistence type="predicted"/>
<dbReference type="HOGENOM" id="CLU_1056694_0_0_6"/>
<dbReference type="Proteomes" id="UP000031104">
    <property type="component" value="Chromosome"/>
</dbReference>
<sequence>MLNYKRAFKMEITEIPLSYRSCIKFLQEAYPHHRLDYKINWDMVTSKYIIHKVELLNAEIVVYINASFFIHKTTDMYDLYSNIEYIASYDKDFERKIWTMWFESFNYYMYPCLTDLNKYYLDSSLFFSPLDYKKNLLSLVEDQIIQLFPKILVSVDIRYEKAILNETSLLTKASVLEEVRLGIDIKSKLYVCGAITFYLKDQENDYRNDIKLLREKLIEMSQFSGLKFNNLMCLIDYGPLQCSINSKLQNCYLDGGKYLERIL</sequence>
<protein>
    <submittedName>
        <fullName evidence="1">Uncharacterized protein</fullName>
    </submittedName>
</protein>
<evidence type="ECO:0000313" key="2">
    <source>
        <dbReference type="Proteomes" id="UP000031104"/>
    </source>
</evidence>
<name>A0A0A8EB87_9GAMM</name>
<gene>
    <name evidence="1" type="ORF">SD28_07275</name>
</gene>
<evidence type="ECO:0000313" key="1">
    <source>
        <dbReference type="EMBL" id="AJC49431.1"/>
    </source>
</evidence>
<dbReference type="EMBL" id="CP010427">
    <property type="protein sequence ID" value="AJC49431.1"/>
    <property type="molecule type" value="Genomic_DNA"/>
</dbReference>
<organism evidence="1 2">
    <name type="scientific">Allofrancisella guangzhouensis</name>
    <dbReference type="NCBI Taxonomy" id="594679"/>
    <lineage>
        <taxon>Bacteria</taxon>
        <taxon>Pseudomonadati</taxon>
        <taxon>Pseudomonadota</taxon>
        <taxon>Gammaproteobacteria</taxon>
        <taxon>Thiotrichales</taxon>
        <taxon>Francisellaceae</taxon>
        <taxon>Allofrancisella</taxon>
    </lineage>
</organism>